<name>A0ABU7R7Q7_9ACTN</name>
<evidence type="ECO:0000313" key="2">
    <source>
        <dbReference type="EMBL" id="MEE6146642.1"/>
    </source>
</evidence>
<accession>A0ABU7R7Q7</accession>
<dbReference type="Proteomes" id="UP001332931">
    <property type="component" value="Unassembled WGS sequence"/>
</dbReference>
<evidence type="ECO:0000313" key="3">
    <source>
        <dbReference type="Proteomes" id="UP001332931"/>
    </source>
</evidence>
<reference evidence="2 3" key="1">
    <citation type="submission" date="2024-01" db="EMBL/GenBank/DDBJ databases">
        <title>Description of Olsenella sp. nov., isolated from pig feces.</title>
        <authorList>
            <person name="Chang Y.-H."/>
        </authorList>
    </citation>
    <scope>NUCLEOTIDE SEQUENCE [LARGE SCALE GENOMIC DNA]</scope>
    <source>
        <strain evidence="2 3">YH-ols2223</strain>
    </source>
</reference>
<organism evidence="2 3">
    <name type="scientific">Olsenella absiana</name>
    <dbReference type="NCBI Taxonomy" id="3115222"/>
    <lineage>
        <taxon>Bacteria</taxon>
        <taxon>Bacillati</taxon>
        <taxon>Actinomycetota</taxon>
        <taxon>Coriobacteriia</taxon>
        <taxon>Coriobacteriales</taxon>
        <taxon>Atopobiaceae</taxon>
        <taxon>Olsenella</taxon>
    </lineage>
</organism>
<sequence>MVVAGEGRTDGRGAVAGDDAGAGSSACDEILTEELLEQLLSSASPEAYLEGPGHPVEGRDLVAYLAHLLEKSGLRRARVIRESGVNATFGYQVFQGTRRPGRDTALALALSLGASLRETQRLLRLSGNAELWVKDRRDAIIAFCVDRGLSRAATDDKLYELGEETLVG</sequence>
<gene>
    <name evidence="2" type="ORF">VXJ25_01325</name>
</gene>
<evidence type="ECO:0000256" key="1">
    <source>
        <dbReference type="SAM" id="MobiDB-lite"/>
    </source>
</evidence>
<dbReference type="RefSeq" id="WP_330957406.1">
    <property type="nucleotide sequence ID" value="NZ_JAZGJQ010000001.1"/>
</dbReference>
<protein>
    <submittedName>
        <fullName evidence="2">XRE family transcriptional regulator</fullName>
    </submittedName>
</protein>
<dbReference type="EMBL" id="JAZGJQ010000001">
    <property type="protein sequence ID" value="MEE6146642.1"/>
    <property type="molecule type" value="Genomic_DNA"/>
</dbReference>
<feature type="compositionally biased region" description="Low complexity" evidence="1">
    <location>
        <begin position="12"/>
        <end position="22"/>
    </location>
</feature>
<proteinExistence type="predicted"/>
<comment type="caution">
    <text evidence="2">The sequence shown here is derived from an EMBL/GenBank/DDBJ whole genome shotgun (WGS) entry which is preliminary data.</text>
</comment>
<feature type="region of interest" description="Disordered" evidence="1">
    <location>
        <begin position="1"/>
        <end position="22"/>
    </location>
</feature>
<keyword evidence="3" id="KW-1185">Reference proteome</keyword>